<dbReference type="Pfam" id="PF13302">
    <property type="entry name" value="Acetyltransf_3"/>
    <property type="match status" value="1"/>
</dbReference>
<accession>A0ABY8LIM3</accession>
<sequence length="171" mass="19006">MTPPVIRTERLTLRPLGLRDFEALAAFYASPRSGFVGGPMDRAQVWRHLACEIGHWTLRGYGRFAVDETTTDAFVGVVGPWNPEGWPEPELGWDLMDGHEGRGYATEAARAARDWAYSTGWRTAISLVAHGNDASARVATRLGCVFERDMEHARFGAMQVWRHPAPAEVTP</sequence>
<keyword evidence="3" id="KW-1185">Reference proteome</keyword>
<evidence type="ECO:0000259" key="1">
    <source>
        <dbReference type="PROSITE" id="PS51186"/>
    </source>
</evidence>
<dbReference type="PROSITE" id="PS51186">
    <property type="entry name" value="GNAT"/>
    <property type="match status" value="1"/>
</dbReference>
<dbReference type="SUPFAM" id="SSF55729">
    <property type="entry name" value="Acyl-CoA N-acyltransferases (Nat)"/>
    <property type="match status" value="1"/>
</dbReference>
<organism evidence="2 3">
    <name type="scientific">Jannaschia ovalis</name>
    <dbReference type="NCBI Taxonomy" id="3038773"/>
    <lineage>
        <taxon>Bacteria</taxon>
        <taxon>Pseudomonadati</taxon>
        <taxon>Pseudomonadota</taxon>
        <taxon>Alphaproteobacteria</taxon>
        <taxon>Rhodobacterales</taxon>
        <taxon>Roseobacteraceae</taxon>
        <taxon>Jannaschia</taxon>
    </lineage>
</organism>
<dbReference type="Gene3D" id="3.40.630.30">
    <property type="match status" value="1"/>
</dbReference>
<evidence type="ECO:0000313" key="3">
    <source>
        <dbReference type="Proteomes" id="UP001243420"/>
    </source>
</evidence>
<dbReference type="PANTHER" id="PTHR43792:SF1">
    <property type="entry name" value="N-ACETYLTRANSFERASE DOMAIN-CONTAINING PROTEIN"/>
    <property type="match status" value="1"/>
</dbReference>
<dbReference type="Proteomes" id="UP001243420">
    <property type="component" value="Chromosome"/>
</dbReference>
<dbReference type="InterPro" id="IPR016181">
    <property type="entry name" value="Acyl_CoA_acyltransferase"/>
</dbReference>
<dbReference type="RefSeq" id="WP_279967024.1">
    <property type="nucleotide sequence ID" value="NZ_CP122537.1"/>
</dbReference>
<protein>
    <submittedName>
        <fullName evidence="2">GNAT family N-acetyltransferase</fullName>
    </submittedName>
</protein>
<dbReference type="InterPro" id="IPR000182">
    <property type="entry name" value="GNAT_dom"/>
</dbReference>
<reference evidence="2 3" key="1">
    <citation type="submission" date="2023-04" db="EMBL/GenBank/DDBJ databases">
        <title>Jannaschia ovalis sp. nov., a marine bacterium isolated from sea tidal flat.</title>
        <authorList>
            <person name="Kwon D.Y."/>
            <person name="Kim J.-J."/>
        </authorList>
    </citation>
    <scope>NUCLEOTIDE SEQUENCE [LARGE SCALE GENOMIC DNA]</scope>
    <source>
        <strain evidence="2 3">GRR-S6-38</strain>
    </source>
</reference>
<gene>
    <name evidence="2" type="ORF">P8627_07000</name>
</gene>
<proteinExistence type="predicted"/>
<dbReference type="EMBL" id="CP122537">
    <property type="protein sequence ID" value="WGH80000.1"/>
    <property type="molecule type" value="Genomic_DNA"/>
</dbReference>
<dbReference type="PANTHER" id="PTHR43792">
    <property type="entry name" value="GNAT FAMILY, PUTATIVE (AFU_ORTHOLOGUE AFUA_3G00765)-RELATED-RELATED"/>
    <property type="match status" value="1"/>
</dbReference>
<feature type="domain" description="N-acetyltransferase" evidence="1">
    <location>
        <begin position="11"/>
        <end position="166"/>
    </location>
</feature>
<evidence type="ECO:0000313" key="2">
    <source>
        <dbReference type="EMBL" id="WGH80000.1"/>
    </source>
</evidence>
<name>A0ABY8LIM3_9RHOB</name>
<dbReference type="InterPro" id="IPR051531">
    <property type="entry name" value="N-acetyltransferase"/>
</dbReference>